<dbReference type="InterPro" id="IPR044607">
    <property type="entry name" value="RKD-like"/>
</dbReference>
<proteinExistence type="predicted"/>
<sequence>MDSQHEFDWLFPEEHLQGTLESFFEFDPYLFPYQNNHIPQLEFKDLEDIIDDFFSWDVTLLPSFNGDMITIDAKPLNIMTVNSDHSNNGGSFSSEVTSAVQREFTSSSIQEVEKGLAGRSKSATLELDEIQKYFDVPITRAAKELKVGLTLLKKRCRELNIMRWPHRKIKSLKTLIDNVKDLGLTEEIEMLKEHKRMLEKIPELELTERTKRLRQACFKANYKKRRSLGAALV</sequence>
<dbReference type="Proteomes" id="UP000325577">
    <property type="component" value="Linkage Group LG18"/>
</dbReference>
<evidence type="ECO:0000256" key="5">
    <source>
        <dbReference type="ARBA" id="ARBA00023163"/>
    </source>
</evidence>
<dbReference type="PANTHER" id="PTHR46373">
    <property type="entry name" value="PROTEIN RKD4"/>
    <property type="match status" value="1"/>
</dbReference>
<protein>
    <recommendedName>
        <fullName evidence="7">RWP-RK domain-containing protein</fullName>
    </recommendedName>
</protein>
<dbReference type="PANTHER" id="PTHR46373:SF2">
    <property type="entry name" value="RWP-RK DOMAIN-CONTAINING PROTEIN"/>
    <property type="match status" value="1"/>
</dbReference>
<organism evidence="8 9">
    <name type="scientific">Nyssa sinensis</name>
    <dbReference type="NCBI Taxonomy" id="561372"/>
    <lineage>
        <taxon>Eukaryota</taxon>
        <taxon>Viridiplantae</taxon>
        <taxon>Streptophyta</taxon>
        <taxon>Embryophyta</taxon>
        <taxon>Tracheophyta</taxon>
        <taxon>Spermatophyta</taxon>
        <taxon>Magnoliopsida</taxon>
        <taxon>eudicotyledons</taxon>
        <taxon>Gunneridae</taxon>
        <taxon>Pentapetalae</taxon>
        <taxon>asterids</taxon>
        <taxon>Cornales</taxon>
        <taxon>Nyssaceae</taxon>
        <taxon>Nyssa</taxon>
    </lineage>
</organism>
<keyword evidence="2" id="KW-0805">Transcription regulation</keyword>
<dbReference type="GO" id="GO:0003700">
    <property type="term" value="F:DNA-binding transcription factor activity"/>
    <property type="evidence" value="ECO:0007669"/>
    <property type="project" value="InterPro"/>
</dbReference>
<dbReference type="PROSITE" id="PS51519">
    <property type="entry name" value="RWP_RK"/>
    <property type="match status" value="1"/>
</dbReference>
<accession>A0A5J5ATC0</accession>
<feature type="domain" description="RWP-RK" evidence="7">
    <location>
        <begin position="112"/>
        <end position="194"/>
    </location>
</feature>
<dbReference type="Pfam" id="PF02042">
    <property type="entry name" value="RWP-RK"/>
    <property type="match status" value="1"/>
</dbReference>
<comment type="function">
    <text evidence="1">Putative transcription factor.</text>
</comment>
<dbReference type="InterPro" id="IPR003035">
    <property type="entry name" value="RWP-RK_dom"/>
</dbReference>
<keyword evidence="4" id="KW-0238">DNA-binding</keyword>
<dbReference type="AlphaFoldDB" id="A0A5J5ATC0"/>
<dbReference type="GO" id="GO:0003677">
    <property type="term" value="F:DNA binding"/>
    <property type="evidence" value="ECO:0007669"/>
    <property type="project" value="UniProtKB-KW"/>
</dbReference>
<evidence type="ECO:0000256" key="4">
    <source>
        <dbReference type="ARBA" id="ARBA00023125"/>
    </source>
</evidence>
<keyword evidence="9" id="KW-1185">Reference proteome</keyword>
<keyword evidence="5" id="KW-0804">Transcription</keyword>
<evidence type="ECO:0000313" key="8">
    <source>
        <dbReference type="EMBL" id="KAA8533589.1"/>
    </source>
</evidence>
<gene>
    <name evidence="8" type="ORF">F0562_030977</name>
</gene>
<reference evidence="8 9" key="1">
    <citation type="submission" date="2019-09" db="EMBL/GenBank/DDBJ databases">
        <title>A chromosome-level genome assembly of the Chinese tupelo Nyssa sinensis.</title>
        <authorList>
            <person name="Yang X."/>
            <person name="Kang M."/>
            <person name="Yang Y."/>
            <person name="Xiong H."/>
            <person name="Wang M."/>
            <person name="Zhang Z."/>
            <person name="Wang Z."/>
            <person name="Wu H."/>
            <person name="Ma T."/>
            <person name="Liu J."/>
            <person name="Xi Z."/>
        </authorList>
    </citation>
    <scope>NUCLEOTIDE SEQUENCE [LARGE SCALE GENOMIC DNA]</scope>
    <source>
        <strain evidence="8">J267</strain>
        <tissue evidence="8">Leaf</tissue>
    </source>
</reference>
<evidence type="ECO:0000256" key="3">
    <source>
        <dbReference type="ARBA" id="ARBA00023054"/>
    </source>
</evidence>
<dbReference type="OrthoDB" id="6270329at2759"/>
<keyword evidence="6" id="KW-0539">Nucleus</keyword>
<name>A0A5J5ATC0_9ASTE</name>
<keyword evidence="3" id="KW-0175">Coiled coil</keyword>
<evidence type="ECO:0000259" key="7">
    <source>
        <dbReference type="PROSITE" id="PS51519"/>
    </source>
</evidence>
<evidence type="ECO:0000313" key="9">
    <source>
        <dbReference type="Proteomes" id="UP000325577"/>
    </source>
</evidence>
<dbReference type="EMBL" id="CM018041">
    <property type="protein sequence ID" value="KAA8533589.1"/>
    <property type="molecule type" value="Genomic_DNA"/>
</dbReference>
<evidence type="ECO:0000256" key="6">
    <source>
        <dbReference type="ARBA" id="ARBA00023242"/>
    </source>
</evidence>
<evidence type="ECO:0000256" key="1">
    <source>
        <dbReference type="ARBA" id="ARBA00004049"/>
    </source>
</evidence>
<evidence type="ECO:0000256" key="2">
    <source>
        <dbReference type="ARBA" id="ARBA00023015"/>
    </source>
</evidence>